<dbReference type="InterPro" id="IPR004193">
    <property type="entry name" value="Glyco_hydro_13_N"/>
</dbReference>
<gene>
    <name evidence="9" type="ORF">DSM3645_11252</name>
</gene>
<dbReference type="GO" id="GO:0004553">
    <property type="term" value="F:hydrolase activity, hydrolyzing O-glycosyl compounds"/>
    <property type="evidence" value="ECO:0007669"/>
    <property type="project" value="InterPro"/>
</dbReference>
<accession>A3ZSZ2</accession>
<dbReference type="SUPFAM" id="SSF51445">
    <property type="entry name" value="(Trans)glycosidases"/>
    <property type="match status" value="1"/>
</dbReference>
<dbReference type="Pfam" id="PF02806">
    <property type="entry name" value="Alpha-amylase_C"/>
    <property type="match status" value="1"/>
</dbReference>
<keyword evidence="5" id="KW-0808">Transferase</keyword>
<comment type="similarity">
    <text evidence="3">Belongs to the glycosyl hydrolase 13 family. GlgB subfamily.</text>
</comment>
<dbReference type="Gene3D" id="3.20.20.80">
    <property type="entry name" value="Glycosidases"/>
    <property type="match status" value="1"/>
</dbReference>
<dbReference type="InterPro" id="IPR013783">
    <property type="entry name" value="Ig-like_fold"/>
</dbReference>
<dbReference type="GO" id="GO:0043169">
    <property type="term" value="F:cation binding"/>
    <property type="evidence" value="ECO:0007669"/>
    <property type="project" value="InterPro"/>
</dbReference>
<dbReference type="PANTHER" id="PTHR43651:SF11">
    <property type="entry name" value="MALTO-OLIGOSYLTREHALOSE TREHALOHYDROLASE"/>
    <property type="match status" value="1"/>
</dbReference>
<dbReference type="SMART" id="SM00642">
    <property type="entry name" value="Aamy"/>
    <property type="match status" value="1"/>
</dbReference>
<dbReference type="STRING" id="314230.DSM3645_11252"/>
<feature type="domain" description="Glycosyl hydrolase family 13 catalytic" evidence="8">
    <location>
        <begin position="131"/>
        <end position="485"/>
    </location>
</feature>
<dbReference type="GO" id="GO:0003844">
    <property type="term" value="F:1,4-alpha-glucan branching enzyme activity"/>
    <property type="evidence" value="ECO:0007669"/>
    <property type="project" value="UniProtKB-EC"/>
</dbReference>
<dbReference type="InterPro" id="IPR014756">
    <property type="entry name" value="Ig_E-set"/>
</dbReference>
<proteinExistence type="inferred from homology"/>
<dbReference type="InterPro" id="IPR006047">
    <property type="entry name" value="GH13_cat_dom"/>
</dbReference>
<dbReference type="Pfam" id="PF02922">
    <property type="entry name" value="CBM_48"/>
    <property type="match status" value="1"/>
</dbReference>
<evidence type="ECO:0000313" key="9">
    <source>
        <dbReference type="EMBL" id="EAQ80418.1"/>
    </source>
</evidence>
<evidence type="ECO:0000256" key="7">
    <source>
        <dbReference type="PIRSR" id="PIRSR000463-1"/>
    </source>
</evidence>
<dbReference type="InterPro" id="IPR006048">
    <property type="entry name" value="A-amylase/branching_C"/>
</dbReference>
<dbReference type="Gene3D" id="2.60.40.1180">
    <property type="entry name" value="Golgi alpha-mannosidase II"/>
    <property type="match status" value="1"/>
</dbReference>
<comment type="catalytic activity">
    <reaction evidence="1">
        <text>Transfers a segment of a (1-&gt;4)-alpha-D-glucan chain to a primary hydroxy group in a similar glucan chain.</text>
        <dbReference type="EC" id="2.4.1.18"/>
    </reaction>
</comment>
<dbReference type="Pfam" id="PF00128">
    <property type="entry name" value="Alpha-amylase"/>
    <property type="match status" value="2"/>
</dbReference>
<dbReference type="EMBL" id="AANZ01000009">
    <property type="protein sequence ID" value="EAQ80418.1"/>
    <property type="molecule type" value="Genomic_DNA"/>
</dbReference>
<dbReference type="PANTHER" id="PTHR43651">
    <property type="entry name" value="1,4-ALPHA-GLUCAN-BRANCHING ENZYME"/>
    <property type="match status" value="1"/>
</dbReference>
<dbReference type="CDD" id="cd02855">
    <property type="entry name" value="E_set_GBE_prok_N"/>
    <property type="match status" value="1"/>
</dbReference>
<name>A3ZSZ2_9BACT</name>
<organism evidence="9 10">
    <name type="scientific">Blastopirellula marina DSM 3645</name>
    <dbReference type="NCBI Taxonomy" id="314230"/>
    <lineage>
        <taxon>Bacteria</taxon>
        <taxon>Pseudomonadati</taxon>
        <taxon>Planctomycetota</taxon>
        <taxon>Planctomycetia</taxon>
        <taxon>Pirellulales</taxon>
        <taxon>Pirellulaceae</taxon>
        <taxon>Blastopirellula</taxon>
    </lineage>
</organism>
<reference evidence="9 10" key="1">
    <citation type="submission" date="2006-02" db="EMBL/GenBank/DDBJ databases">
        <authorList>
            <person name="Amann R."/>
            <person name="Ferriera S."/>
            <person name="Johnson J."/>
            <person name="Kravitz S."/>
            <person name="Halpern A."/>
            <person name="Remington K."/>
            <person name="Beeson K."/>
            <person name="Tran B."/>
            <person name="Rogers Y.-H."/>
            <person name="Friedman R."/>
            <person name="Venter J.C."/>
        </authorList>
    </citation>
    <scope>NUCLEOTIDE SEQUENCE [LARGE SCALE GENOMIC DNA]</scope>
    <source>
        <strain evidence="9 10">DSM 3645</strain>
    </source>
</reference>
<dbReference type="GO" id="GO:0005978">
    <property type="term" value="P:glycogen biosynthetic process"/>
    <property type="evidence" value="ECO:0007669"/>
    <property type="project" value="InterPro"/>
</dbReference>
<dbReference type="Proteomes" id="UP000004358">
    <property type="component" value="Unassembled WGS sequence"/>
</dbReference>
<dbReference type="eggNOG" id="COG0296">
    <property type="taxonomic scope" value="Bacteria"/>
</dbReference>
<dbReference type="PIRSF" id="PIRSF000463">
    <property type="entry name" value="GlgB"/>
    <property type="match status" value="1"/>
</dbReference>
<dbReference type="InterPro" id="IPR044143">
    <property type="entry name" value="GlgB_N_E_set_prok"/>
</dbReference>
<protein>
    <recommendedName>
        <fullName evidence="4">1,4-alpha-glucan branching enzyme</fullName>
        <ecNumber evidence="4">2.4.1.18</ecNumber>
    </recommendedName>
</protein>
<dbReference type="HOGENOM" id="CLU_004245_5_1_0"/>
<keyword evidence="6" id="KW-0119">Carbohydrate metabolism</keyword>
<evidence type="ECO:0000256" key="2">
    <source>
        <dbReference type="ARBA" id="ARBA00002953"/>
    </source>
</evidence>
<dbReference type="EC" id="2.4.1.18" evidence="4"/>
<evidence type="ECO:0000256" key="3">
    <source>
        <dbReference type="ARBA" id="ARBA00009000"/>
    </source>
</evidence>
<evidence type="ECO:0000256" key="1">
    <source>
        <dbReference type="ARBA" id="ARBA00000826"/>
    </source>
</evidence>
<dbReference type="InterPro" id="IPR013780">
    <property type="entry name" value="Glyco_hydro_b"/>
</dbReference>
<dbReference type="CDD" id="cd11325">
    <property type="entry name" value="AmyAc_GTHase"/>
    <property type="match status" value="1"/>
</dbReference>
<dbReference type="InterPro" id="IPR037439">
    <property type="entry name" value="Branching_enzy"/>
</dbReference>
<evidence type="ECO:0000256" key="4">
    <source>
        <dbReference type="ARBA" id="ARBA00012541"/>
    </source>
</evidence>
<sequence>MGTSTEQKLDETKHQLGMGAIPHEEGTAFRVWAPNADSVAVVGEFNDWNADANPMAHEEHGFWYADVTGAEPGQRYRFFLRNGEQELSRIDPYAREVTNSVGDGVIYDTHSFDWEEDAFQLPTFNELVIYEMHVGTFNGQDENGPGGFADAIQKLDYLKNLGINAIELMPAAEFAGDYSWGYNPAQIFAVEGAYGGPNGLKRFVKEAHRRGIGVILDVVYNHFGPSDLSIWQFDGWSENGKGGIYFYNDWKSTTPWGDTRPDYGRGEVRQYIHDNALMWLDDFHVDGLRYDMTLFIRSVDGGTELPEGWSMTRWVNDVIRKRFPGRILIAEDLQNNEWLTKSPEEGGAGFLSQWDAKFVHPIRSVVTILNDSDRSMEVVRDALLYRYNGDAFQRVVYSESHDEVANGKARVVSEVSAQHPHDVYAKRRSTLAAAMMFTAPGIPMLFQGQEFLQDGWFRDDKPLKWELEAEFRGIKRLYRDLIHLRLNRVGCSRGLTGQNIEVFHLDDANKVIAFRRWSEGGPGDSVVVVANFANQELHDYRIGFPREGVWRLRLNSDAKVYSDDFSNHADGDSQAEPAPYDGQGFSDTVALAPYSFQIFSQDPA</sequence>
<feature type="active site" description="Proton donor" evidence="7">
    <location>
        <position position="331"/>
    </location>
</feature>
<dbReference type="SUPFAM" id="SSF51011">
    <property type="entry name" value="Glycosyl hydrolase domain"/>
    <property type="match status" value="1"/>
</dbReference>
<comment type="function">
    <text evidence="2">Catalyzes the formation of the alpha-1,6-glucosidic linkages in glycogen by scission of a 1,4-alpha-linked oligosaccharide from growing alpha-1,4-glucan chains and the subsequent attachment of the oligosaccharide to the alpha-1,6 position.</text>
</comment>
<evidence type="ECO:0000256" key="5">
    <source>
        <dbReference type="ARBA" id="ARBA00022679"/>
    </source>
</evidence>
<evidence type="ECO:0000259" key="8">
    <source>
        <dbReference type="SMART" id="SM00642"/>
    </source>
</evidence>
<dbReference type="RefSeq" id="WP_002655847.1">
    <property type="nucleotide sequence ID" value="NZ_CH672377.1"/>
</dbReference>
<dbReference type="Gene3D" id="2.60.40.10">
    <property type="entry name" value="Immunoglobulins"/>
    <property type="match status" value="1"/>
</dbReference>
<feature type="active site" description="Nucleophile" evidence="7">
    <location>
        <position position="291"/>
    </location>
</feature>
<dbReference type="AlphaFoldDB" id="A3ZSZ2"/>
<comment type="caution">
    <text evidence="9">The sequence shown here is derived from an EMBL/GenBank/DDBJ whole genome shotgun (WGS) entry which is preliminary data.</text>
</comment>
<evidence type="ECO:0000313" key="10">
    <source>
        <dbReference type="Proteomes" id="UP000004358"/>
    </source>
</evidence>
<dbReference type="InterPro" id="IPR017853">
    <property type="entry name" value="GH"/>
</dbReference>
<dbReference type="SUPFAM" id="SSF81296">
    <property type="entry name" value="E set domains"/>
    <property type="match status" value="1"/>
</dbReference>
<evidence type="ECO:0000256" key="6">
    <source>
        <dbReference type="ARBA" id="ARBA00023277"/>
    </source>
</evidence>